<evidence type="ECO:0000256" key="8">
    <source>
        <dbReference type="ARBA" id="ARBA00022771"/>
    </source>
</evidence>
<evidence type="ECO:0000256" key="9">
    <source>
        <dbReference type="ARBA" id="ARBA00022786"/>
    </source>
</evidence>
<feature type="transmembrane region" description="Helical" evidence="19">
    <location>
        <begin position="191"/>
        <end position="220"/>
    </location>
</feature>
<dbReference type="InterPro" id="IPR013083">
    <property type="entry name" value="Znf_RING/FYVE/PHD"/>
</dbReference>
<keyword evidence="12 19" id="KW-1133">Transmembrane helix</keyword>
<proteinExistence type="predicted"/>
<gene>
    <name evidence="21" type="ORF">fugu_008650</name>
</gene>
<evidence type="ECO:0000256" key="11">
    <source>
        <dbReference type="ARBA" id="ARBA00022833"/>
    </source>
</evidence>
<evidence type="ECO:0000256" key="14">
    <source>
        <dbReference type="ARBA" id="ARBA00057605"/>
    </source>
</evidence>
<keyword evidence="9" id="KW-0833">Ubl conjugation pathway</keyword>
<dbReference type="GO" id="GO:0061630">
    <property type="term" value="F:ubiquitin protein ligase activity"/>
    <property type="evidence" value="ECO:0007669"/>
    <property type="project" value="UniProtKB-EC"/>
</dbReference>
<keyword evidence="7" id="KW-0479">Metal-binding</keyword>
<comment type="subcellular location">
    <subcellularLocation>
        <location evidence="2">Endoplasmic reticulum membrane</location>
        <topology evidence="2">Multi-pass membrane protein</topology>
    </subcellularLocation>
</comment>
<dbReference type="PANTHER" id="PTHR22696:SF1">
    <property type="entry name" value="E3 UBIQUITIN-PROTEIN LIGASE RNF26"/>
    <property type="match status" value="1"/>
</dbReference>
<sequence length="339" mass="38155">MDDVNVVLLTFGKFVDASCLLVDLLVGTLSHLLRFLSATLPIPSGDTLVEYCNLSALSFLSTTEAIAAALYGTLRVAEGWQRAMEGVFESFKMVGHLMRHVAWRSKDILQRRLISSSCVLQHMWEHFHTGLLMGVQNCLSVLACAWQALADPVNTVLQLLLTLLTFVYHCVLGASMLLWTPCQLLLDLLGTLSRVFFSVCTADTYFLFLSLVLVLVLQLLKCWFTVLTARLVNMLQGESGAQTTLIHSSVSQDADDLGTRTQDRSPAYQEELLILLKEHEERKKCVICQDRSKTVLLLPCRHLCLCRRCTDRLNHNRDAQHHCCPLCRQPITQSMEVFL</sequence>
<evidence type="ECO:0000256" key="4">
    <source>
        <dbReference type="ARBA" id="ARBA00012483"/>
    </source>
</evidence>
<evidence type="ECO:0000256" key="15">
    <source>
        <dbReference type="ARBA" id="ARBA00063040"/>
    </source>
</evidence>
<dbReference type="Gene3D" id="3.30.40.10">
    <property type="entry name" value="Zinc/RING finger domain, C3HC4 (zinc finger)"/>
    <property type="match status" value="1"/>
</dbReference>
<keyword evidence="6 19" id="KW-0812">Transmembrane</keyword>
<dbReference type="EC" id="2.3.2.27" evidence="4"/>
<feature type="transmembrane region" description="Helical" evidence="19">
    <location>
        <begin position="155"/>
        <end position="179"/>
    </location>
</feature>
<evidence type="ECO:0000256" key="13">
    <source>
        <dbReference type="ARBA" id="ARBA00023136"/>
    </source>
</evidence>
<dbReference type="SUPFAM" id="SSF57850">
    <property type="entry name" value="RING/U-box"/>
    <property type="match status" value="1"/>
</dbReference>
<keyword evidence="10" id="KW-0256">Endoplasmic reticulum</keyword>
<evidence type="ECO:0000313" key="21">
    <source>
        <dbReference type="EMBL" id="TNM84472.1"/>
    </source>
</evidence>
<name>A0A4Z2AWD0_9TELE</name>
<organism evidence="21 22">
    <name type="scientific">Takifugu bimaculatus</name>
    <dbReference type="NCBI Taxonomy" id="433685"/>
    <lineage>
        <taxon>Eukaryota</taxon>
        <taxon>Metazoa</taxon>
        <taxon>Chordata</taxon>
        <taxon>Craniata</taxon>
        <taxon>Vertebrata</taxon>
        <taxon>Euteleostomi</taxon>
        <taxon>Actinopterygii</taxon>
        <taxon>Neopterygii</taxon>
        <taxon>Teleostei</taxon>
        <taxon>Neoteleostei</taxon>
        <taxon>Acanthomorphata</taxon>
        <taxon>Eupercaria</taxon>
        <taxon>Tetraodontiformes</taxon>
        <taxon>Tetradontoidea</taxon>
        <taxon>Tetraodontidae</taxon>
        <taxon>Takifugu</taxon>
    </lineage>
</organism>
<evidence type="ECO:0000256" key="18">
    <source>
        <dbReference type="PROSITE-ProRule" id="PRU00175"/>
    </source>
</evidence>
<dbReference type="PROSITE" id="PS50089">
    <property type="entry name" value="ZF_RING_2"/>
    <property type="match status" value="1"/>
</dbReference>
<evidence type="ECO:0000256" key="16">
    <source>
        <dbReference type="ARBA" id="ARBA00067352"/>
    </source>
</evidence>
<reference evidence="21 22" key="1">
    <citation type="submission" date="2019-04" db="EMBL/GenBank/DDBJ databases">
        <title>The sequence and de novo assembly of Takifugu bimaculatus genome using PacBio and Hi-C technologies.</title>
        <authorList>
            <person name="Xu P."/>
            <person name="Liu B."/>
            <person name="Zhou Z."/>
        </authorList>
    </citation>
    <scope>NUCLEOTIDE SEQUENCE [LARGE SCALE GENOMIC DNA]</scope>
    <source>
        <strain evidence="21">TB-2018</strain>
        <tissue evidence="21">Muscle</tissue>
    </source>
</reference>
<dbReference type="GO" id="GO:0006511">
    <property type="term" value="P:ubiquitin-dependent protein catabolic process"/>
    <property type="evidence" value="ECO:0007669"/>
    <property type="project" value="TreeGrafter"/>
</dbReference>
<keyword evidence="22" id="KW-1185">Reference proteome</keyword>
<evidence type="ECO:0000256" key="3">
    <source>
        <dbReference type="ARBA" id="ARBA00004906"/>
    </source>
</evidence>
<dbReference type="GO" id="GO:0008270">
    <property type="term" value="F:zinc ion binding"/>
    <property type="evidence" value="ECO:0007669"/>
    <property type="project" value="UniProtKB-KW"/>
</dbReference>
<comment type="function">
    <text evidence="14">E3 ubiquitin-protein ligase that plays a key role in endosome organization by retaining vesicles in the perinuclear cloud. Acts as a platform for perinuclear positioning of the endosomal system by mediating ubiquitination of SQSTM1 through interaction with the ubiquitin conjugating enzyme UBE2J1. Ubiquitinated SQSTM1 attracts specific vesicle-associated adapters, forming a molecular bridge that restrains cognate vesicles in the perinuclear region and organizes the endosomal pathway for efficient cargo transport. Also acts as a regulator of type I interferon production in response to viral infection by mediating the formation of 'Lys-11'-linked polyubiquitin chains on TMEM173/STING, leading to stabilize TMEM173/STING. Also required to limit type I interferon response by promoting autophagic degradation of IRF3.</text>
</comment>
<dbReference type="Proteomes" id="UP000516260">
    <property type="component" value="Chromosome 9"/>
</dbReference>
<keyword evidence="8 18" id="KW-0863">Zinc-finger</keyword>
<comment type="subunit">
    <text evidence="15">Interacts with INCA1. Interacts with TMEM43, ENDOD1, TMEM33 and TMED1 to form a complex capable of modulating innate immune signaling through the cGAS-STING pathway. Interacts with UBE2J1; this interaction is important for SQSTM1 ubiquitination.</text>
</comment>
<dbReference type="PANTHER" id="PTHR22696">
    <property type="entry name" value="E3 UBIQUITIN-PROTEIN LIGASE RNF26"/>
    <property type="match status" value="1"/>
</dbReference>
<dbReference type="InterPro" id="IPR001841">
    <property type="entry name" value="Znf_RING"/>
</dbReference>
<comment type="pathway">
    <text evidence="3">Protein modification; protein ubiquitination.</text>
</comment>
<evidence type="ECO:0000256" key="5">
    <source>
        <dbReference type="ARBA" id="ARBA00022679"/>
    </source>
</evidence>
<feature type="domain" description="RING-type" evidence="20">
    <location>
        <begin position="285"/>
        <end position="328"/>
    </location>
</feature>
<dbReference type="GO" id="GO:0016567">
    <property type="term" value="P:protein ubiquitination"/>
    <property type="evidence" value="ECO:0007669"/>
    <property type="project" value="TreeGrafter"/>
</dbReference>
<evidence type="ECO:0000256" key="6">
    <source>
        <dbReference type="ARBA" id="ARBA00022692"/>
    </source>
</evidence>
<comment type="caution">
    <text evidence="21">The sequence shown here is derived from an EMBL/GenBank/DDBJ whole genome shotgun (WGS) entry which is preliminary data.</text>
</comment>
<accession>A0A4Z2AWD0</accession>
<dbReference type="Pfam" id="PF13920">
    <property type="entry name" value="zf-C3HC4_3"/>
    <property type="match status" value="1"/>
</dbReference>
<dbReference type="EMBL" id="SWLE01000022">
    <property type="protein sequence ID" value="TNM84472.1"/>
    <property type="molecule type" value="Genomic_DNA"/>
</dbReference>
<evidence type="ECO:0000256" key="17">
    <source>
        <dbReference type="ARBA" id="ARBA00075536"/>
    </source>
</evidence>
<protein>
    <recommendedName>
        <fullName evidence="16">E3 ubiquitin-protein ligase RNF26</fullName>
        <ecNumber evidence="4">2.3.2.27</ecNumber>
    </recommendedName>
    <alternativeName>
        <fullName evidence="17">RING finger protein 26</fullName>
    </alternativeName>
</protein>
<evidence type="ECO:0000313" key="22">
    <source>
        <dbReference type="Proteomes" id="UP000516260"/>
    </source>
</evidence>
<evidence type="ECO:0000256" key="19">
    <source>
        <dbReference type="SAM" id="Phobius"/>
    </source>
</evidence>
<evidence type="ECO:0000256" key="7">
    <source>
        <dbReference type="ARBA" id="ARBA00022723"/>
    </source>
</evidence>
<evidence type="ECO:0000259" key="20">
    <source>
        <dbReference type="PROSITE" id="PS50089"/>
    </source>
</evidence>
<dbReference type="GO" id="GO:0005789">
    <property type="term" value="C:endoplasmic reticulum membrane"/>
    <property type="evidence" value="ECO:0007669"/>
    <property type="project" value="UniProtKB-SubCell"/>
</dbReference>
<evidence type="ECO:0000256" key="1">
    <source>
        <dbReference type="ARBA" id="ARBA00000900"/>
    </source>
</evidence>
<dbReference type="FunFam" id="3.30.40.10:FF:000387">
    <property type="entry name" value="RING finger protein 26"/>
    <property type="match status" value="1"/>
</dbReference>
<keyword evidence="13 19" id="KW-0472">Membrane</keyword>
<evidence type="ECO:0000256" key="10">
    <source>
        <dbReference type="ARBA" id="ARBA00022824"/>
    </source>
</evidence>
<evidence type="ECO:0000256" key="2">
    <source>
        <dbReference type="ARBA" id="ARBA00004477"/>
    </source>
</evidence>
<dbReference type="AlphaFoldDB" id="A0A4Z2AWD0"/>
<keyword evidence="11" id="KW-0862">Zinc</keyword>
<comment type="catalytic activity">
    <reaction evidence="1">
        <text>S-ubiquitinyl-[E2 ubiquitin-conjugating enzyme]-L-cysteine + [acceptor protein]-L-lysine = [E2 ubiquitin-conjugating enzyme]-L-cysteine + N(6)-ubiquitinyl-[acceptor protein]-L-lysine.</text>
        <dbReference type="EC" id="2.3.2.27"/>
    </reaction>
</comment>
<evidence type="ECO:0000256" key="12">
    <source>
        <dbReference type="ARBA" id="ARBA00022989"/>
    </source>
</evidence>
<keyword evidence="5" id="KW-0808">Transferase</keyword>